<evidence type="ECO:0000256" key="1">
    <source>
        <dbReference type="ARBA" id="ARBA00004442"/>
    </source>
</evidence>
<dbReference type="InterPro" id="IPR011042">
    <property type="entry name" value="6-blade_b-propeller_TolB-like"/>
</dbReference>
<keyword evidence="3" id="KW-0998">Cell outer membrane</keyword>
<dbReference type="InterPro" id="IPR008969">
    <property type="entry name" value="CarboxyPept-like_regulatory"/>
</dbReference>
<dbReference type="PROSITE" id="PS51123">
    <property type="entry name" value="OMPA_2"/>
    <property type="match status" value="1"/>
</dbReference>
<keyword evidence="2 4" id="KW-0472">Membrane</keyword>
<evidence type="ECO:0000259" key="5">
    <source>
        <dbReference type="PROSITE" id="PS51123"/>
    </source>
</evidence>
<dbReference type="Gene3D" id="1.25.40.10">
    <property type="entry name" value="Tetratricopeptide repeat domain"/>
    <property type="match status" value="1"/>
</dbReference>
<reference evidence="6 7" key="1">
    <citation type="submission" date="2016-11" db="EMBL/GenBank/DDBJ databases">
        <title>Tenacibaculum sp. LPB0136, isolated from marine environment.</title>
        <authorList>
            <person name="Kim E."/>
            <person name="Yi H."/>
        </authorList>
    </citation>
    <scope>NUCLEOTIDE SEQUENCE [LARGE SCALE GENOMIC DNA]</scope>
    <source>
        <strain evidence="6 7">LPB0136</strain>
    </source>
</reference>
<dbReference type="Proteomes" id="UP000181898">
    <property type="component" value="Chromosome"/>
</dbReference>
<protein>
    <recommendedName>
        <fullName evidence="5">OmpA-like domain-containing protein</fullName>
    </recommendedName>
</protein>
<dbReference type="EMBL" id="CP018155">
    <property type="protein sequence ID" value="APG64710.1"/>
    <property type="molecule type" value="Genomic_DNA"/>
</dbReference>
<dbReference type="InterPro" id="IPR036737">
    <property type="entry name" value="OmpA-like_sf"/>
</dbReference>
<dbReference type="GO" id="GO:0009279">
    <property type="term" value="C:cell outer membrane"/>
    <property type="evidence" value="ECO:0007669"/>
    <property type="project" value="UniProtKB-SubCell"/>
</dbReference>
<keyword evidence="7" id="KW-1185">Reference proteome</keyword>
<comment type="subcellular location">
    <subcellularLocation>
        <location evidence="1">Cell outer membrane</location>
    </subcellularLocation>
</comment>
<dbReference type="InterPro" id="IPR006664">
    <property type="entry name" value="OMP_bac"/>
</dbReference>
<dbReference type="InterPro" id="IPR011659">
    <property type="entry name" value="WD40"/>
</dbReference>
<dbReference type="STRING" id="1850252.LPB136_04745"/>
<dbReference type="Pfam" id="PF00691">
    <property type="entry name" value="OmpA"/>
    <property type="match status" value="1"/>
</dbReference>
<dbReference type="SUPFAM" id="SSF103088">
    <property type="entry name" value="OmpA-like"/>
    <property type="match status" value="1"/>
</dbReference>
<evidence type="ECO:0000256" key="4">
    <source>
        <dbReference type="PROSITE-ProRule" id="PRU00473"/>
    </source>
</evidence>
<evidence type="ECO:0000313" key="7">
    <source>
        <dbReference type="Proteomes" id="UP000181898"/>
    </source>
</evidence>
<evidence type="ECO:0000256" key="3">
    <source>
        <dbReference type="ARBA" id="ARBA00023237"/>
    </source>
</evidence>
<evidence type="ECO:0000313" key="6">
    <source>
        <dbReference type="EMBL" id="APG64710.1"/>
    </source>
</evidence>
<dbReference type="Pfam" id="PF07676">
    <property type="entry name" value="PD40"/>
    <property type="match status" value="1"/>
</dbReference>
<dbReference type="KEGG" id="ten:LPB136_04745"/>
<dbReference type="Gene3D" id="2.60.40.1120">
    <property type="entry name" value="Carboxypeptidase-like, regulatory domain"/>
    <property type="match status" value="2"/>
</dbReference>
<feature type="domain" description="OmpA-like" evidence="5">
    <location>
        <begin position="642"/>
        <end position="763"/>
    </location>
</feature>
<dbReference type="Gene3D" id="3.30.1330.60">
    <property type="entry name" value="OmpA-like domain"/>
    <property type="match status" value="1"/>
</dbReference>
<dbReference type="Gene3D" id="2.120.10.30">
    <property type="entry name" value="TolB, C-terminal domain"/>
    <property type="match status" value="1"/>
</dbReference>
<name>A0A1L3JHU5_9FLAO</name>
<dbReference type="OrthoDB" id="9809364at2"/>
<organism evidence="6 7">
    <name type="scientific">Tenacibaculum todarodis</name>
    <dbReference type="NCBI Taxonomy" id="1850252"/>
    <lineage>
        <taxon>Bacteria</taxon>
        <taxon>Pseudomonadati</taxon>
        <taxon>Bacteroidota</taxon>
        <taxon>Flavobacteriia</taxon>
        <taxon>Flavobacteriales</taxon>
        <taxon>Flavobacteriaceae</taxon>
        <taxon>Tenacibaculum</taxon>
    </lineage>
</organism>
<dbReference type="SUPFAM" id="SSF49464">
    <property type="entry name" value="Carboxypeptidase regulatory domain-like"/>
    <property type="match status" value="2"/>
</dbReference>
<accession>A0A1L3JHU5</accession>
<dbReference type="InterPro" id="IPR011990">
    <property type="entry name" value="TPR-like_helical_dom_sf"/>
</dbReference>
<dbReference type="AlphaFoldDB" id="A0A1L3JHU5"/>
<proteinExistence type="predicted"/>
<dbReference type="InterPro" id="IPR006665">
    <property type="entry name" value="OmpA-like"/>
</dbReference>
<sequence length="773" mass="87722">MRYLEKDQLNLQDSFKKNQDMKTPKLLLTLVLLITIQSFGQRRYLANRYFEDFAYVKSAELYKELIQDGDTTKRVLQRLADSYYFNSEMDKAEKWYQKLITNYKSYVDPEYLFKYAKSLKSNGKYKESDDAMKAFKKLLPDDTRYENLELTPNYVNVYSDTVYQKKKKEVINVHNVSLNTKYSDFGGFIHEDNFYFSSSAPSKGTNNRIYRWNEQPYLDIFIAKKEEQTLEGGTDKGKVLELIDKVVLDEPVQTKFHEANAILTKDGLTMYFTRDNYNGKKLGKNKDREVFLKIYKARLINGKWDNITELPFNSNDFSIGHPALSPNEKELYFISDMPNGYGSTDLYKVSINGNTYGEPENLGKNVNTEGREMFPYMSKDSVLYFSSDGHLGLGALDIFETKLTKDKGFSEVKNIHAPFNSKMDDFGFTTNKEKNKGFFSSNRKGGKGDDDIYSFIVASCTQTITGVITNLKTGDPISGALVEIIDTNGKKIDQFVTNDNGKYNFLEADCGESYTIKASKETFAPNQKTHQTSGKDGLENTVNIPLKSLLCSQSITGTVTEKRTGEIIAGATVKLIESSGRIIEETISDTKGNYTFSNAPCKTSLTIQGSKIDHRSDKKLLYTTTEDGKSNDVDLVLTALIVGNQIVINPIFFDYDKYNIREDAAFELENIVTVMNNNPEMVIKIEAHTDSRGKKSYNRLLSDRRAKSTGSYIISRGISAGRIESATGFGEDQLLNKCSDGVRCSKEEHQENRRSYFYIVSGGKNIEVKSQKK</sequence>
<dbReference type="CDD" id="cd07185">
    <property type="entry name" value="OmpA_C-like"/>
    <property type="match status" value="1"/>
</dbReference>
<dbReference type="PRINTS" id="PR01021">
    <property type="entry name" value="OMPADOMAIN"/>
</dbReference>
<dbReference type="PANTHER" id="PTHR30329:SF21">
    <property type="entry name" value="LIPOPROTEIN YIAD-RELATED"/>
    <property type="match status" value="1"/>
</dbReference>
<evidence type="ECO:0000256" key="2">
    <source>
        <dbReference type="ARBA" id="ARBA00023136"/>
    </source>
</evidence>
<dbReference type="SUPFAM" id="SSF48452">
    <property type="entry name" value="TPR-like"/>
    <property type="match status" value="1"/>
</dbReference>
<dbReference type="PANTHER" id="PTHR30329">
    <property type="entry name" value="STATOR ELEMENT OF FLAGELLAR MOTOR COMPLEX"/>
    <property type="match status" value="1"/>
</dbReference>
<gene>
    <name evidence="6" type="ORF">LPB136_04745</name>
</gene>
<dbReference type="InterPro" id="IPR050330">
    <property type="entry name" value="Bact_OuterMem_StrucFunc"/>
</dbReference>
<dbReference type="Pfam" id="PF13620">
    <property type="entry name" value="CarboxypepD_reg"/>
    <property type="match status" value="2"/>
</dbReference>
<dbReference type="SUPFAM" id="SSF82171">
    <property type="entry name" value="DPP6 N-terminal domain-like"/>
    <property type="match status" value="1"/>
</dbReference>